<dbReference type="Gene3D" id="1.20.58.390">
    <property type="entry name" value="Neurotransmitter-gated ion-channel transmembrane domain"/>
    <property type="match status" value="1"/>
</dbReference>
<evidence type="ECO:0000313" key="2">
    <source>
        <dbReference type="EMBL" id="VDO60826.1"/>
    </source>
</evidence>
<reference evidence="4" key="1">
    <citation type="submission" date="2017-02" db="UniProtKB">
        <authorList>
            <consortium name="WormBaseParasite"/>
        </authorList>
    </citation>
    <scope>IDENTIFICATION</scope>
</reference>
<keyword evidence="3" id="KW-1185">Reference proteome</keyword>
<proteinExistence type="predicted"/>
<dbReference type="AlphaFoldDB" id="A0A0N4WXQ9"/>
<keyword evidence="1" id="KW-0472">Membrane</keyword>
<sequence length="270" mass="30680">METSRDYDVVKVSDDWTFVAMVLDRLFLIIFSVLNVGTMFIILEAPSLYDYSKAMNITVPNKPLGQANLFGSVLFVALVVSHFCVLVGPYWLPSRSAMVCTRSNKGYHDSAAEFNPERTSDLAAGSRSVPNPNTFDGYASASDLCRRFYLVIYDKLASHVPFEYHGPSCPRFPAHIRNLLPQKQRIFDNAVNPLIVVRYKKVCRDINCHLKKFWDHYERRLAPQSPAKHLYGYIRNKMKGDPRLPVVVDVNGCKHFTDEGRSKPVVVTNT</sequence>
<evidence type="ECO:0000313" key="4">
    <source>
        <dbReference type="WBParaSite" id="HPLM_0001661701-mRNA-1"/>
    </source>
</evidence>
<keyword evidence="1" id="KW-0812">Transmembrane</keyword>
<evidence type="ECO:0000256" key="1">
    <source>
        <dbReference type="SAM" id="Phobius"/>
    </source>
</evidence>
<dbReference type="InterPro" id="IPR038050">
    <property type="entry name" value="Neuro_actylchol_rec"/>
</dbReference>
<dbReference type="STRING" id="6290.A0A0N4WXQ9"/>
<feature type="transmembrane region" description="Helical" evidence="1">
    <location>
        <begin position="69"/>
        <end position="92"/>
    </location>
</feature>
<protein>
    <submittedName>
        <fullName evidence="4">Protein S-acyltransferase</fullName>
    </submittedName>
</protein>
<dbReference type="GO" id="GO:0006811">
    <property type="term" value="P:monoatomic ion transport"/>
    <property type="evidence" value="ECO:0007669"/>
    <property type="project" value="InterPro"/>
</dbReference>
<gene>
    <name evidence="2" type="ORF">HPLM_LOCUS16609</name>
</gene>
<dbReference type="WBParaSite" id="HPLM_0001661701-mRNA-1">
    <property type="protein sequence ID" value="HPLM_0001661701-mRNA-1"/>
    <property type="gene ID" value="HPLM_0001661701"/>
</dbReference>
<organism evidence="4">
    <name type="scientific">Haemonchus placei</name>
    <name type="common">Barber's pole worm</name>
    <dbReference type="NCBI Taxonomy" id="6290"/>
    <lineage>
        <taxon>Eukaryota</taxon>
        <taxon>Metazoa</taxon>
        <taxon>Ecdysozoa</taxon>
        <taxon>Nematoda</taxon>
        <taxon>Chromadorea</taxon>
        <taxon>Rhabditida</taxon>
        <taxon>Rhabditina</taxon>
        <taxon>Rhabditomorpha</taxon>
        <taxon>Strongyloidea</taxon>
        <taxon>Trichostrongylidae</taxon>
        <taxon>Haemonchus</taxon>
    </lineage>
</organism>
<dbReference type="SUPFAM" id="SSF90112">
    <property type="entry name" value="Neurotransmitter-gated ion-channel transmembrane pore"/>
    <property type="match status" value="1"/>
</dbReference>
<reference evidence="2 3" key="2">
    <citation type="submission" date="2018-11" db="EMBL/GenBank/DDBJ databases">
        <authorList>
            <consortium name="Pathogen Informatics"/>
        </authorList>
    </citation>
    <scope>NUCLEOTIDE SEQUENCE [LARGE SCALE GENOMIC DNA]</scope>
    <source>
        <strain evidence="2 3">MHpl1</strain>
    </source>
</reference>
<accession>A0A0N4WXQ9</accession>
<dbReference type="GO" id="GO:0016020">
    <property type="term" value="C:membrane"/>
    <property type="evidence" value="ECO:0007669"/>
    <property type="project" value="InterPro"/>
</dbReference>
<dbReference type="EMBL" id="UZAF01019501">
    <property type="protein sequence ID" value="VDO60826.1"/>
    <property type="molecule type" value="Genomic_DNA"/>
</dbReference>
<feature type="transmembrane region" description="Helical" evidence="1">
    <location>
        <begin position="26"/>
        <end position="49"/>
    </location>
</feature>
<dbReference type="OrthoDB" id="5975154at2759"/>
<evidence type="ECO:0000313" key="3">
    <source>
        <dbReference type="Proteomes" id="UP000268014"/>
    </source>
</evidence>
<dbReference type="Proteomes" id="UP000268014">
    <property type="component" value="Unassembled WGS sequence"/>
</dbReference>
<name>A0A0N4WXQ9_HAEPC</name>
<keyword evidence="1" id="KW-1133">Transmembrane helix</keyword>
<dbReference type="InterPro" id="IPR036719">
    <property type="entry name" value="Neuro-gated_channel_TM_sf"/>
</dbReference>